<dbReference type="Gene3D" id="2.170.270.10">
    <property type="entry name" value="SET domain"/>
    <property type="match status" value="1"/>
</dbReference>
<sequence length="112" mass="12539">MYLSSLNHSCDPNVVIDVNRLELRAIRGIEAGDELTFFYPSTEWEMSTPFPTQCQSSQCLKMIAGAKYLSIDLMSRYTLSSHISTSLLRALSELSLTNFEQVVSSSTHTLNV</sequence>
<evidence type="ECO:0000313" key="3">
    <source>
        <dbReference type="Proteomes" id="UP001464891"/>
    </source>
</evidence>
<dbReference type="SUPFAM" id="SSF82199">
    <property type="entry name" value="SET domain"/>
    <property type="match status" value="1"/>
</dbReference>
<dbReference type="InterPro" id="IPR001214">
    <property type="entry name" value="SET_dom"/>
</dbReference>
<dbReference type="PANTHER" id="PTHR12350:SF19">
    <property type="entry name" value="SET DOMAIN-CONTAINING PROTEIN"/>
    <property type="match status" value="1"/>
</dbReference>
<dbReference type="PROSITE" id="PS50280">
    <property type="entry name" value="SET"/>
    <property type="match status" value="1"/>
</dbReference>
<keyword evidence="3" id="KW-1185">Reference proteome</keyword>
<gene>
    <name evidence="2" type="ORF">NC998_28630</name>
</gene>
<name>A0ABV0JI53_9CYAN</name>
<dbReference type="EMBL" id="JAMPKM010000059">
    <property type="protein sequence ID" value="MEP0821018.1"/>
    <property type="molecule type" value="Genomic_DNA"/>
</dbReference>
<feature type="domain" description="SET" evidence="1">
    <location>
        <begin position="1"/>
        <end position="40"/>
    </location>
</feature>
<evidence type="ECO:0000259" key="1">
    <source>
        <dbReference type="PROSITE" id="PS50280"/>
    </source>
</evidence>
<dbReference type="InterPro" id="IPR046341">
    <property type="entry name" value="SET_dom_sf"/>
</dbReference>
<evidence type="ECO:0000313" key="2">
    <source>
        <dbReference type="EMBL" id="MEP0821018.1"/>
    </source>
</evidence>
<proteinExistence type="predicted"/>
<reference evidence="2 3" key="1">
    <citation type="submission" date="2022-04" db="EMBL/GenBank/DDBJ databases">
        <title>Positive selection, recombination, and allopatry shape intraspecific diversity of widespread and dominant cyanobacteria.</title>
        <authorList>
            <person name="Wei J."/>
            <person name="Shu W."/>
            <person name="Hu C."/>
        </authorList>
    </citation>
    <scope>NUCLEOTIDE SEQUENCE [LARGE SCALE GENOMIC DNA]</scope>
    <source>
        <strain evidence="2 3">GB2-A4</strain>
    </source>
</reference>
<comment type="caution">
    <text evidence="2">The sequence shown here is derived from an EMBL/GenBank/DDBJ whole genome shotgun (WGS) entry which is preliminary data.</text>
</comment>
<dbReference type="Proteomes" id="UP001464891">
    <property type="component" value="Unassembled WGS sequence"/>
</dbReference>
<dbReference type="InterPro" id="IPR053201">
    <property type="entry name" value="Flavunoidine_N-MTase"/>
</dbReference>
<dbReference type="PANTHER" id="PTHR12350">
    <property type="entry name" value="HISTONE-LYSINE N-METHYLTRANSFERASE-RELATED"/>
    <property type="match status" value="1"/>
</dbReference>
<protein>
    <submittedName>
        <fullName evidence="2">SET domain-containing protein-lysine N-methyltransferase</fullName>
    </submittedName>
</protein>
<organism evidence="2 3">
    <name type="scientific">Trichocoleus desertorum GB2-A4</name>
    <dbReference type="NCBI Taxonomy" id="2933944"/>
    <lineage>
        <taxon>Bacteria</taxon>
        <taxon>Bacillati</taxon>
        <taxon>Cyanobacteriota</taxon>
        <taxon>Cyanophyceae</taxon>
        <taxon>Leptolyngbyales</taxon>
        <taxon>Trichocoleusaceae</taxon>
        <taxon>Trichocoleus</taxon>
    </lineage>
</organism>
<dbReference type="Pfam" id="PF00856">
    <property type="entry name" value="SET"/>
    <property type="match status" value="1"/>
</dbReference>
<accession>A0ABV0JI53</accession>
<dbReference type="RefSeq" id="WP_190442384.1">
    <property type="nucleotide sequence ID" value="NZ_JAMPKM010000059.1"/>
</dbReference>